<dbReference type="InterPro" id="IPR034088">
    <property type="entry name" value="Pla_a_1-like"/>
</dbReference>
<dbReference type="AlphaFoldDB" id="A0AAV1BVW7"/>
<dbReference type="Pfam" id="PF04043">
    <property type="entry name" value="PMEI"/>
    <property type="match status" value="1"/>
</dbReference>
<dbReference type="SUPFAM" id="SSF101148">
    <property type="entry name" value="Plant invertase/pectin methylesterase inhibitor"/>
    <property type="match status" value="1"/>
</dbReference>
<dbReference type="Proteomes" id="UP001161247">
    <property type="component" value="Chromosome 1"/>
</dbReference>
<dbReference type="InterPro" id="IPR006501">
    <property type="entry name" value="Pectinesterase_inhib_dom"/>
</dbReference>
<dbReference type="GO" id="GO:0004857">
    <property type="term" value="F:enzyme inhibitor activity"/>
    <property type="evidence" value="ECO:0007669"/>
    <property type="project" value="InterPro"/>
</dbReference>
<feature type="domain" description="Pectinesterase inhibitor" evidence="2">
    <location>
        <begin position="49"/>
        <end position="204"/>
    </location>
</feature>
<dbReference type="PANTHER" id="PTHR31890:SF9">
    <property type="entry name" value="PLANT INVERTASE_PECTIN METHYLESTERASE INHIBITOR SUPERFAMILY PROTEIN"/>
    <property type="match status" value="1"/>
</dbReference>
<accession>A0AAV1BVW7</accession>
<dbReference type="InterPro" id="IPR035513">
    <property type="entry name" value="Invertase/methylesterase_inhib"/>
</dbReference>
<dbReference type="CDD" id="cd15795">
    <property type="entry name" value="PMEI-Pla_a_1_like"/>
    <property type="match status" value="1"/>
</dbReference>
<feature type="chain" id="PRO_5043920132" evidence="1">
    <location>
        <begin position="32"/>
        <end position="209"/>
    </location>
</feature>
<evidence type="ECO:0000313" key="4">
    <source>
        <dbReference type="Proteomes" id="UP001161247"/>
    </source>
</evidence>
<feature type="signal peptide" evidence="1">
    <location>
        <begin position="1"/>
        <end position="31"/>
    </location>
</feature>
<dbReference type="SMART" id="SM00856">
    <property type="entry name" value="PMEI"/>
    <property type="match status" value="1"/>
</dbReference>
<evidence type="ECO:0000313" key="3">
    <source>
        <dbReference type="EMBL" id="CAI9087380.1"/>
    </source>
</evidence>
<dbReference type="NCBIfam" id="TIGR01614">
    <property type="entry name" value="PME_inhib"/>
    <property type="match status" value="1"/>
</dbReference>
<proteinExistence type="predicted"/>
<keyword evidence="4" id="KW-1185">Reference proteome</keyword>
<evidence type="ECO:0000259" key="2">
    <source>
        <dbReference type="SMART" id="SM00856"/>
    </source>
</evidence>
<keyword evidence="1" id="KW-0732">Signal</keyword>
<gene>
    <name evidence="3" type="ORF">OLC1_LOCUS226</name>
</gene>
<organism evidence="3 4">
    <name type="scientific">Oldenlandia corymbosa var. corymbosa</name>
    <dbReference type="NCBI Taxonomy" id="529605"/>
    <lineage>
        <taxon>Eukaryota</taxon>
        <taxon>Viridiplantae</taxon>
        <taxon>Streptophyta</taxon>
        <taxon>Embryophyta</taxon>
        <taxon>Tracheophyta</taxon>
        <taxon>Spermatophyta</taxon>
        <taxon>Magnoliopsida</taxon>
        <taxon>eudicotyledons</taxon>
        <taxon>Gunneridae</taxon>
        <taxon>Pentapetalae</taxon>
        <taxon>asterids</taxon>
        <taxon>lamiids</taxon>
        <taxon>Gentianales</taxon>
        <taxon>Rubiaceae</taxon>
        <taxon>Rubioideae</taxon>
        <taxon>Spermacoceae</taxon>
        <taxon>Hedyotis-Oldenlandia complex</taxon>
        <taxon>Oldenlandia</taxon>
    </lineage>
</organism>
<dbReference type="EMBL" id="OX459118">
    <property type="protein sequence ID" value="CAI9087380.1"/>
    <property type="molecule type" value="Genomic_DNA"/>
</dbReference>
<sequence length="209" mass="23254">MTNNSTTLSLLLLLLSMAALLILNPPTTVIAEKHVPVEAESKPTTKKPEPFNAMNEFCNQKANKRDREFCNRVLKSDPRSASAKDNVGLLLISVDLAIGKTNKTREYYIYSWAKLIHHKKPSNSEALISALKDCVHAYEWGIGELKIIPAELKDDPPTASYDALMAHDALQTCDDSLSKNKISNYPVLIRHRSSARYVQLCVDISMTVG</sequence>
<name>A0AAV1BVW7_OLDCO</name>
<protein>
    <submittedName>
        <fullName evidence="3">OLC1v1021437C1</fullName>
    </submittedName>
</protein>
<dbReference type="PANTHER" id="PTHR31890">
    <property type="entry name" value="PLANT INVERTASE/PECTIN METHYLESTERASE INHIBITOR SUPERFAMILY PROTEIN"/>
    <property type="match status" value="1"/>
</dbReference>
<dbReference type="Gene3D" id="1.20.140.40">
    <property type="entry name" value="Invertase/pectin methylesterase inhibitor family protein"/>
    <property type="match status" value="1"/>
</dbReference>
<reference evidence="3" key="1">
    <citation type="submission" date="2023-03" db="EMBL/GenBank/DDBJ databases">
        <authorList>
            <person name="Julca I."/>
        </authorList>
    </citation>
    <scope>NUCLEOTIDE SEQUENCE</scope>
</reference>
<evidence type="ECO:0000256" key="1">
    <source>
        <dbReference type="SAM" id="SignalP"/>
    </source>
</evidence>